<evidence type="ECO:0000313" key="3">
    <source>
        <dbReference type="RefSeq" id="XP_022369064.1"/>
    </source>
</evidence>
<gene>
    <name evidence="3" type="primary">LOC111154004</name>
</gene>
<sequence>MGNEGKKGEEGREKSVPRSGSVFPPGPSLRDPGPRSRPGERWKPFCAGGVAGTGRGDWARGGLPRRHMAAAAPSAPRGAAPSSSKVRRLRPAAPEPCSA</sequence>
<feature type="compositionally biased region" description="Low complexity" evidence="1">
    <location>
        <begin position="69"/>
        <end position="84"/>
    </location>
</feature>
<organism evidence="2 3">
    <name type="scientific">Enhydra lutris kenyoni</name>
    <name type="common">northern sea otter</name>
    <dbReference type="NCBI Taxonomy" id="391180"/>
    <lineage>
        <taxon>Eukaryota</taxon>
        <taxon>Metazoa</taxon>
        <taxon>Chordata</taxon>
        <taxon>Craniata</taxon>
        <taxon>Vertebrata</taxon>
        <taxon>Euteleostomi</taxon>
        <taxon>Mammalia</taxon>
        <taxon>Eutheria</taxon>
        <taxon>Laurasiatheria</taxon>
        <taxon>Carnivora</taxon>
        <taxon>Caniformia</taxon>
        <taxon>Musteloidea</taxon>
        <taxon>Mustelidae</taxon>
        <taxon>Lutrinae</taxon>
        <taxon>Enhydra</taxon>
    </lineage>
</organism>
<dbReference type="KEGG" id="elk:111154004"/>
<proteinExistence type="predicted"/>
<dbReference type="RefSeq" id="XP_022369064.1">
    <property type="nucleotide sequence ID" value="XM_022513356.1"/>
</dbReference>
<feature type="region of interest" description="Disordered" evidence="1">
    <location>
        <begin position="1"/>
        <end position="99"/>
    </location>
</feature>
<keyword evidence="2" id="KW-1185">Reference proteome</keyword>
<feature type="compositionally biased region" description="Basic and acidic residues" evidence="1">
    <location>
        <begin position="32"/>
        <end position="43"/>
    </location>
</feature>
<evidence type="ECO:0000313" key="2">
    <source>
        <dbReference type="Proteomes" id="UP000248482"/>
    </source>
</evidence>
<reference evidence="3" key="1">
    <citation type="submission" date="2025-08" db="UniProtKB">
        <authorList>
            <consortium name="RefSeq"/>
        </authorList>
    </citation>
    <scope>IDENTIFICATION</scope>
    <source>
        <tissue evidence="3">Blood</tissue>
    </source>
</reference>
<name>A0A2Y9KBW2_ENHLU</name>
<evidence type="ECO:0000256" key="1">
    <source>
        <dbReference type="SAM" id="MobiDB-lite"/>
    </source>
</evidence>
<dbReference type="AlphaFoldDB" id="A0A2Y9KBW2"/>
<dbReference type="GeneID" id="111154004"/>
<accession>A0A2Y9KBW2</accession>
<dbReference type="Proteomes" id="UP000248482">
    <property type="component" value="Unplaced"/>
</dbReference>
<feature type="compositionally biased region" description="Basic and acidic residues" evidence="1">
    <location>
        <begin position="1"/>
        <end position="16"/>
    </location>
</feature>
<protein>
    <submittedName>
        <fullName evidence="3">Collagen alpha-1(I) chain-like</fullName>
    </submittedName>
</protein>